<dbReference type="Pfam" id="PF04471">
    <property type="entry name" value="Mrr_cat"/>
    <property type="match status" value="1"/>
</dbReference>
<evidence type="ECO:0000313" key="2">
    <source>
        <dbReference type="EMBL" id="CAG8583149.1"/>
    </source>
</evidence>
<dbReference type="GO" id="GO:0009307">
    <property type="term" value="P:DNA restriction-modification system"/>
    <property type="evidence" value="ECO:0007669"/>
    <property type="project" value="InterPro"/>
</dbReference>
<evidence type="ECO:0000313" key="3">
    <source>
        <dbReference type="Proteomes" id="UP000789375"/>
    </source>
</evidence>
<comment type="caution">
    <text evidence="2">The sequence shown here is derived from an EMBL/GenBank/DDBJ whole genome shotgun (WGS) entry which is preliminary data.</text>
</comment>
<sequence length="110" mass="12254">MNSVAKGNEYEDEIQKKLSYNVECYKIRTGSASWPQFAKVTSQVTRLGDMCIDIVCGDGGVDLMGNFKGYLLLIQCKNYSESTKVGVDLIYKLEGVMSKYPAKTLHPESN</sequence>
<protein>
    <submittedName>
        <fullName evidence="2">6598_t:CDS:1</fullName>
    </submittedName>
</protein>
<dbReference type="EMBL" id="CAJVPP010002016">
    <property type="protein sequence ID" value="CAG8583149.1"/>
    <property type="molecule type" value="Genomic_DNA"/>
</dbReference>
<dbReference type="SUPFAM" id="SSF52980">
    <property type="entry name" value="Restriction endonuclease-like"/>
    <property type="match status" value="1"/>
</dbReference>
<proteinExistence type="predicted"/>
<gene>
    <name evidence="2" type="ORF">FMOSSE_LOCUS8050</name>
</gene>
<dbReference type="InterPro" id="IPR011335">
    <property type="entry name" value="Restrct_endonuc-II-like"/>
</dbReference>
<evidence type="ECO:0000259" key="1">
    <source>
        <dbReference type="Pfam" id="PF04471"/>
    </source>
</evidence>
<dbReference type="GO" id="GO:0003677">
    <property type="term" value="F:DNA binding"/>
    <property type="evidence" value="ECO:0007669"/>
    <property type="project" value="InterPro"/>
</dbReference>
<name>A0A9N9G7P2_FUNMO</name>
<organism evidence="2 3">
    <name type="scientific">Funneliformis mosseae</name>
    <name type="common">Endomycorrhizal fungus</name>
    <name type="synonym">Glomus mosseae</name>
    <dbReference type="NCBI Taxonomy" id="27381"/>
    <lineage>
        <taxon>Eukaryota</taxon>
        <taxon>Fungi</taxon>
        <taxon>Fungi incertae sedis</taxon>
        <taxon>Mucoromycota</taxon>
        <taxon>Glomeromycotina</taxon>
        <taxon>Glomeromycetes</taxon>
        <taxon>Glomerales</taxon>
        <taxon>Glomeraceae</taxon>
        <taxon>Funneliformis</taxon>
    </lineage>
</organism>
<dbReference type="GO" id="GO:0006302">
    <property type="term" value="P:double-strand break repair"/>
    <property type="evidence" value="ECO:0007669"/>
    <property type="project" value="UniProtKB-ARBA"/>
</dbReference>
<dbReference type="AlphaFoldDB" id="A0A9N9G7P2"/>
<feature type="domain" description="Restriction endonuclease type IV Mrr" evidence="1">
    <location>
        <begin position="32"/>
        <end position="103"/>
    </location>
</feature>
<dbReference type="InterPro" id="IPR007560">
    <property type="entry name" value="Restrct_endonuc_IV_Mrr"/>
</dbReference>
<reference evidence="2" key="1">
    <citation type="submission" date="2021-06" db="EMBL/GenBank/DDBJ databases">
        <authorList>
            <person name="Kallberg Y."/>
            <person name="Tangrot J."/>
            <person name="Rosling A."/>
        </authorList>
    </citation>
    <scope>NUCLEOTIDE SEQUENCE</scope>
    <source>
        <strain evidence="2">87-6 pot B 2015</strain>
    </source>
</reference>
<dbReference type="GO" id="GO:0004519">
    <property type="term" value="F:endonuclease activity"/>
    <property type="evidence" value="ECO:0007669"/>
    <property type="project" value="InterPro"/>
</dbReference>
<dbReference type="Proteomes" id="UP000789375">
    <property type="component" value="Unassembled WGS sequence"/>
</dbReference>
<accession>A0A9N9G7P2</accession>
<keyword evidence="3" id="KW-1185">Reference proteome</keyword>